<evidence type="ECO:0000313" key="2">
    <source>
        <dbReference type="Proteomes" id="UP001354989"/>
    </source>
</evidence>
<reference evidence="1 2" key="1">
    <citation type="submission" date="2021-12" db="EMBL/GenBank/DDBJ databases">
        <title>Genome sequencing of bacteria with rrn-lacking chromosome and rrn-plasmid.</title>
        <authorList>
            <person name="Anda M."/>
            <person name="Iwasaki W."/>
        </authorList>
    </citation>
    <scope>NUCLEOTIDE SEQUENCE [LARGE SCALE GENOMIC DNA]</scope>
    <source>
        <strain evidence="1 2">NBRC 101262</strain>
        <plasmid evidence="1 2">pPP2</plasmid>
    </source>
</reference>
<geneLocation type="plasmid" evidence="1 2">
    <name>pPP2</name>
</geneLocation>
<keyword evidence="1" id="KW-0614">Plasmid</keyword>
<dbReference type="EMBL" id="AP025294">
    <property type="protein sequence ID" value="BDD01313.1"/>
    <property type="molecule type" value="Genomic_DNA"/>
</dbReference>
<proteinExistence type="predicted"/>
<accession>A0ABM7VJY2</accession>
<organism evidence="1 2">
    <name type="scientific">Persicobacter psychrovividus</name>
    <dbReference type="NCBI Taxonomy" id="387638"/>
    <lineage>
        <taxon>Bacteria</taxon>
        <taxon>Pseudomonadati</taxon>
        <taxon>Bacteroidota</taxon>
        <taxon>Cytophagia</taxon>
        <taxon>Cytophagales</taxon>
        <taxon>Persicobacteraceae</taxon>
        <taxon>Persicobacter</taxon>
    </lineage>
</organism>
<protein>
    <submittedName>
        <fullName evidence="1">Uncharacterized protein</fullName>
    </submittedName>
</protein>
<evidence type="ECO:0000313" key="1">
    <source>
        <dbReference type="EMBL" id="BDD01313.1"/>
    </source>
</evidence>
<gene>
    <name evidence="1" type="ORF">PEPS_35930</name>
</gene>
<keyword evidence="2" id="KW-1185">Reference proteome</keyword>
<dbReference type="Proteomes" id="UP001354989">
    <property type="component" value="Plasmid pPP2"/>
</dbReference>
<sequence>MRFMVCRDVACNVRTERYKNIRQPRFDLPENPQANDIGSALACRKFTKKAIPEKRLNLSVQTVIQPYQNRFEF</sequence>
<name>A0ABM7VJY2_9BACT</name>